<protein>
    <submittedName>
        <fullName evidence="3">Uncharacterized protein</fullName>
    </submittedName>
</protein>
<feature type="compositionally biased region" description="Basic and acidic residues" evidence="1">
    <location>
        <begin position="13"/>
        <end position="46"/>
    </location>
</feature>
<dbReference type="AlphaFoldDB" id="X6NVN7"/>
<feature type="region of interest" description="Disordered" evidence="1">
    <location>
        <begin position="116"/>
        <end position="204"/>
    </location>
</feature>
<feature type="compositionally biased region" description="Basic residues" evidence="1">
    <location>
        <begin position="176"/>
        <end position="198"/>
    </location>
</feature>
<feature type="region of interest" description="Disordered" evidence="1">
    <location>
        <begin position="1"/>
        <end position="78"/>
    </location>
</feature>
<evidence type="ECO:0000256" key="2">
    <source>
        <dbReference type="SAM" id="Phobius"/>
    </source>
</evidence>
<keyword evidence="2" id="KW-0472">Membrane</keyword>
<feature type="compositionally biased region" description="Basic and acidic residues" evidence="1">
    <location>
        <begin position="118"/>
        <end position="167"/>
    </location>
</feature>
<feature type="non-terminal residue" evidence="3">
    <location>
        <position position="1"/>
    </location>
</feature>
<accession>X6NVN7</accession>
<feature type="compositionally biased region" description="Basic and acidic residues" evidence="1">
    <location>
        <begin position="69"/>
        <end position="78"/>
    </location>
</feature>
<feature type="compositionally biased region" description="Acidic residues" evidence="1">
    <location>
        <begin position="47"/>
        <end position="68"/>
    </location>
</feature>
<keyword evidence="2" id="KW-1133">Transmembrane helix</keyword>
<sequence length="289" mass="34283">KKKKKKRNSPMNPKKEIRDDRKRTFQEMKGEESAQKRPKKSERDSNDDTDSDNSSDSNNDDTNDDSDSDNDRQKLEKKTSSSINLFQFFFFFFIRPFKKKKKKSSKYAKLVQASNANNRKDTTEKENSPNIHNHLEGKQRKTINENENENKNDENEKNENKKNDNHRPSKLTAQLRRSKRLSKRRVNQQHDEKKHRRNQFTPEENNALLAGLAKYKQFHNSCGKGMYYYMKSDPHLGPILKNRSNVQLKDRVRCLRKYKDSRLFAIFPEWKDDCCLVTHDTKSDEENST</sequence>
<name>X6NVN7_RETFI</name>
<dbReference type="Gene3D" id="1.10.10.60">
    <property type="entry name" value="Homeodomain-like"/>
    <property type="match status" value="1"/>
</dbReference>
<evidence type="ECO:0000313" key="4">
    <source>
        <dbReference type="Proteomes" id="UP000023152"/>
    </source>
</evidence>
<feature type="transmembrane region" description="Helical" evidence="2">
    <location>
        <begin position="81"/>
        <end position="97"/>
    </location>
</feature>
<evidence type="ECO:0000313" key="3">
    <source>
        <dbReference type="EMBL" id="ETO29943.1"/>
    </source>
</evidence>
<dbReference type="Proteomes" id="UP000023152">
    <property type="component" value="Unassembled WGS sequence"/>
</dbReference>
<keyword evidence="4" id="KW-1185">Reference proteome</keyword>
<reference evidence="3 4" key="1">
    <citation type="journal article" date="2013" name="Curr. Biol.">
        <title>The Genome of the Foraminiferan Reticulomyxa filosa.</title>
        <authorList>
            <person name="Glockner G."/>
            <person name="Hulsmann N."/>
            <person name="Schleicher M."/>
            <person name="Noegel A.A."/>
            <person name="Eichinger L."/>
            <person name="Gallinger C."/>
            <person name="Pawlowski J."/>
            <person name="Sierra R."/>
            <person name="Euteneuer U."/>
            <person name="Pillet L."/>
            <person name="Moustafa A."/>
            <person name="Platzer M."/>
            <person name="Groth M."/>
            <person name="Szafranski K."/>
            <person name="Schliwa M."/>
        </authorList>
    </citation>
    <scope>NUCLEOTIDE SEQUENCE [LARGE SCALE GENOMIC DNA]</scope>
</reference>
<evidence type="ECO:0000256" key="1">
    <source>
        <dbReference type="SAM" id="MobiDB-lite"/>
    </source>
</evidence>
<gene>
    <name evidence="3" type="ORF">RFI_07181</name>
</gene>
<organism evidence="3 4">
    <name type="scientific">Reticulomyxa filosa</name>
    <dbReference type="NCBI Taxonomy" id="46433"/>
    <lineage>
        <taxon>Eukaryota</taxon>
        <taxon>Sar</taxon>
        <taxon>Rhizaria</taxon>
        <taxon>Retaria</taxon>
        <taxon>Foraminifera</taxon>
        <taxon>Monothalamids</taxon>
        <taxon>Reticulomyxidae</taxon>
        <taxon>Reticulomyxa</taxon>
    </lineage>
</organism>
<comment type="caution">
    <text evidence="3">The sequence shown here is derived from an EMBL/GenBank/DDBJ whole genome shotgun (WGS) entry which is preliminary data.</text>
</comment>
<dbReference type="EMBL" id="ASPP01005760">
    <property type="protein sequence ID" value="ETO29943.1"/>
    <property type="molecule type" value="Genomic_DNA"/>
</dbReference>
<keyword evidence="2" id="KW-0812">Transmembrane</keyword>
<proteinExistence type="predicted"/>
<dbReference type="OrthoDB" id="608866at2759"/>